<keyword evidence="4" id="KW-1185">Reference proteome</keyword>
<sequence>MEHSHERGMRGAMDGHGLTIKRALEAHLDHQAPASTPLPSRPATPMEPDQVTPSPAGPQPKPRNMVLCFDGTGNKFHGTESDSNILKIFRLLDRTASDQYHYYQPGIGTYVVSNDLTRKGIRARIKSQYTKAKDSAIGSSFDQHVVGGYRFLMRYYNPGDQIYIFGFSRGAYVARFLAEMLDYIGLLSHGNEEMVIFAWKAFANWQIRKGDRSPEGIRKTREMYAFMKGFRETFARPIERIRFLGLFDTVNSVPRFESAWMERSKFPYTARTTAKIIRHAVSIDERRAKFRQDLIYQRGCRKEKGDKTSKKGAGAAPILDMPKKHDQENDGLGAGPENEGVGHAPYRPRPDNLAVPTSGEAPYRSRPASLRSVHSGRTTGSSAAHPSQGAEDAPLGTCALPHAHNDNASIAPTTHSDDEDDQDIDEVWFAGSHADVGGGWEVDLDKGKPASHVPLVWMVQEAMEAGLKFDLAKVREMGCAEAPWDLERESGLSTVHGYSGSSAVTPTVAAANEAPSIPGIMVRSDTMSTPIMLRTGQSSSDSESPRQSTFRNIMHQAGTARLHDSLEFGGGLPAMSVLAWKIMEYLPFRRMDLQPDNTWKPIRWPLPRGEVRDMPRDARVHGSVLRRLQSDPKYRPGNLIIGGGGRGMRVAPKEAGIGEWVCVEHRGCPVREIWVRKDAVEGKGIGCK</sequence>
<feature type="region of interest" description="Disordered" evidence="1">
    <location>
        <begin position="32"/>
        <end position="63"/>
    </location>
</feature>
<dbReference type="PANTHER" id="PTHR33840:SF2">
    <property type="entry name" value="TLE1 PHOSPHOLIPASE DOMAIN-CONTAINING PROTEIN"/>
    <property type="match status" value="1"/>
</dbReference>
<comment type="caution">
    <text evidence="3">The sequence shown here is derived from an EMBL/GenBank/DDBJ whole genome shotgun (WGS) entry which is preliminary data.</text>
</comment>
<dbReference type="PANTHER" id="PTHR33840">
    <property type="match status" value="1"/>
</dbReference>
<dbReference type="Pfam" id="PF09994">
    <property type="entry name" value="T6SS_Tle1-like_cat"/>
    <property type="match status" value="1"/>
</dbReference>
<evidence type="ECO:0000259" key="2">
    <source>
        <dbReference type="Pfam" id="PF09994"/>
    </source>
</evidence>
<feature type="region of interest" description="Disordered" evidence="1">
    <location>
        <begin position="301"/>
        <end position="420"/>
    </location>
</feature>
<evidence type="ECO:0000256" key="1">
    <source>
        <dbReference type="SAM" id="MobiDB-lite"/>
    </source>
</evidence>
<protein>
    <recommendedName>
        <fullName evidence="2">T6SS Phospholipase effector Tle1-like catalytic domain-containing protein</fullName>
    </recommendedName>
</protein>
<reference evidence="3 4" key="1">
    <citation type="journal article" date="2024" name="Commun. Biol.">
        <title>Comparative genomic analysis of thermophilic fungi reveals convergent evolutionary adaptations and gene losses.</title>
        <authorList>
            <person name="Steindorff A.S."/>
            <person name="Aguilar-Pontes M.V."/>
            <person name="Robinson A.J."/>
            <person name="Andreopoulos B."/>
            <person name="LaButti K."/>
            <person name="Kuo A."/>
            <person name="Mondo S."/>
            <person name="Riley R."/>
            <person name="Otillar R."/>
            <person name="Haridas S."/>
            <person name="Lipzen A."/>
            <person name="Grimwood J."/>
            <person name="Schmutz J."/>
            <person name="Clum A."/>
            <person name="Reid I.D."/>
            <person name="Moisan M.C."/>
            <person name="Butler G."/>
            <person name="Nguyen T.T.M."/>
            <person name="Dewar K."/>
            <person name="Conant G."/>
            <person name="Drula E."/>
            <person name="Henrissat B."/>
            <person name="Hansel C."/>
            <person name="Singer S."/>
            <person name="Hutchinson M.I."/>
            <person name="de Vries R.P."/>
            <person name="Natvig D.O."/>
            <person name="Powell A.J."/>
            <person name="Tsang A."/>
            <person name="Grigoriev I.V."/>
        </authorList>
    </citation>
    <scope>NUCLEOTIDE SEQUENCE [LARGE SCALE GENOMIC DNA]</scope>
    <source>
        <strain evidence="3 4">ATCC 22073</strain>
    </source>
</reference>
<dbReference type="InterPro" id="IPR018712">
    <property type="entry name" value="Tle1-like_cat"/>
</dbReference>
<feature type="compositionally biased region" description="Polar residues" evidence="1">
    <location>
        <begin position="375"/>
        <end position="385"/>
    </location>
</feature>
<evidence type="ECO:0000313" key="3">
    <source>
        <dbReference type="EMBL" id="KAL2266769.1"/>
    </source>
</evidence>
<name>A0ABR4D8S6_9PEZI</name>
<feature type="domain" description="T6SS Phospholipase effector Tle1-like catalytic" evidence="2">
    <location>
        <begin position="63"/>
        <end position="461"/>
    </location>
</feature>
<dbReference type="GeneID" id="98127442"/>
<evidence type="ECO:0000313" key="4">
    <source>
        <dbReference type="Proteomes" id="UP001600064"/>
    </source>
</evidence>
<proteinExistence type="predicted"/>
<dbReference type="Proteomes" id="UP001600064">
    <property type="component" value="Unassembled WGS sequence"/>
</dbReference>
<dbReference type="EMBL" id="JAZGUE010000005">
    <property type="protein sequence ID" value="KAL2266769.1"/>
    <property type="molecule type" value="Genomic_DNA"/>
</dbReference>
<accession>A0ABR4D8S6</accession>
<dbReference type="RefSeq" id="XP_070865496.1">
    <property type="nucleotide sequence ID" value="XM_071012798.1"/>
</dbReference>
<gene>
    <name evidence="3" type="ORF">VTJ83DRAFT_6121</name>
</gene>
<organism evidence="3 4">
    <name type="scientific">Remersonia thermophila</name>
    <dbReference type="NCBI Taxonomy" id="72144"/>
    <lineage>
        <taxon>Eukaryota</taxon>
        <taxon>Fungi</taxon>
        <taxon>Dikarya</taxon>
        <taxon>Ascomycota</taxon>
        <taxon>Pezizomycotina</taxon>
        <taxon>Sordariomycetes</taxon>
        <taxon>Sordariomycetidae</taxon>
        <taxon>Sordariales</taxon>
        <taxon>Sordariales incertae sedis</taxon>
        <taxon>Remersonia</taxon>
    </lineage>
</organism>